<accession>A0A3S5A7U1</accession>
<feature type="compositionally biased region" description="Polar residues" evidence="1">
    <location>
        <begin position="122"/>
        <end position="138"/>
    </location>
</feature>
<sequence length="138" mass="15115">MLPYNRSCRRGTPWSLQASSTLRMGQTRWHVQPLATGHENQNVYSANSTGRSSANTFRPAAPHLAASRLKAPAVFRPTRPEGGKKGLRDINGPEAGGAAFNYSQSVEHEPRTDCRQKDSIDQSRGSIILANTQNRPTS</sequence>
<protein>
    <submittedName>
        <fullName evidence="2">Uncharacterized protein</fullName>
    </submittedName>
</protein>
<comment type="caution">
    <text evidence="2">The sequence shown here is derived from an EMBL/GenBank/DDBJ whole genome shotgun (WGS) entry which is preliminary data.</text>
</comment>
<reference evidence="2" key="1">
    <citation type="submission" date="2018-11" db="EMBL/GenBank/DDBJ databases">
        <authorList>
            <consortium name="Pathogen Informatics"/>
        </authorList>
    </citation>
    <scope>NUCLEOTIDE SEQUENCE</scope>
</reference>
<feature type="region of interest" description="Disordered" evidence="1">
    <location>
        <begin position="68"/>
        <end position="138"/>
    </location>
</feature>
<dbReference type="AlphaFoldDB" id="A0A3S5A7U1"/>
<dbReference type="Proteomes" id="UP000784294">
    <property type="component" value="Unassembled WGS sequence"/>
</dbReference>
<feature type="compositionally biased region" description="Basic and acidic residues" evidence="1">
    <location>
        <begin position="78"/>
        <end position="88"/>
    </location>
</feature>
<organism evidence="2 3">
    <name type="scientific">Protopolystoma xenopodis</name>
    <dbReference type="NCBI Taxonomy" id="117903"/>
    <lineage>
        <taxon>Eukaryota</taxon>
        <taxon>Metazoa</taxon>
        <taxon>Spiralia</taxon>
        <taxon>Lophotrochozoa</taxon>
        <taxon>Platyhelminthes</taxon>
        <taxon>Monogenea</taxon>
        <taxon>Polyopisthocotylea</taxon>
        <taxon>Polystomatidea</taxon>
        <taxon>Polystomatidae</taxon>
        <taxon>Protopolystoma</taxon>
    </lineage>
</organism>
<evidence type="ECO:0000313" key="3">
    <source>
        <dbReference type="Proteomes" id="UP000784294"/>
    </source>
</evidence>
<evidence type="ECO:0000256" key="1">
    <source>
        <dbReference type="SAM" id="MobiDB-lite"/>
    </source>
</evidence>
<proteinExistence type="predicted"/>
<name>A0A3S5A7U1_9PLAT</name>
<gene>
    <name evidence="2" type="ORF">PXEA_LOCUS23505</name>
</gene>
<evidence type="ECO:0000313" key="2">
    <source>
        <dbReference type="EMBL" id="VEL30065.1"/>
    </source>
</evidence>
<dbReference type="EMBL" id="CAAALY010109062">
    <property type="protein sequence ID" value="VEL30065.1"/>
    <property type="molecule type" value="Genomic_DNA"/>
</dbReference>
<keyword evidence="3" id="KW-1185">Reference proteome</keyword>
<feature type="compositionally biased region" description="Basic and acidic residues" evidence="1">
    <location>
        <begin position="106"/>
        <end position="121"/>
    </location>
</feature>